<organism evidence="3 4">
    <name type="scientific">Trypanosoma theileri</name>
    <dbReference type="NCBI Taxonomy" id="67003"/>
    <lineage>
        <taxon>Eukaryota</taxon>
        <taxon>Discoba</taxon>
        <taxon>Euglenozoa</taxon>
        <taxon>Kinetoplastea</taxon>
        <taxon>Metakinetoplastina</taxon>
        <taxon>Trypanosomatida</taxon>
        <taxon>Trypanosomatidae</taxon>
        <taxon>Trypanosoma</taxon>
    </lineage>
</organism>
<dbReference type="VEuPathDB" id="TriTrypDB:TM35_000191350"/>
<dbReference type="PANTHER" id="PTHR23011">
    <property type="entry name" value="CYCLIC NUCLEOTIDE-BINDING DOMAIN CONTAINING PROTEIN"/>
    <property type="match status" value="1"/>
</dbReference>
<dbReference type="Gene3D" id="2.60.120.10">
    <property type="entry name" value="Jelly Rolls"/>
    <property type="match status" value="1"/>
</dbReference>
<feature type="compositionally biased region" description="Polar residues" evidence="1">
    <location>
        <begin position="404"/>
        <end position="425"/>
    </location>
</feature>
<dbReference type="EMBL" id="NBCO01000019">
    <property type="protein sequence ID" value="ORC87891.1"/>
    <property type="molecule type" value="Genomic_DNA"/>
</dbReference>
<dbReference type="InterPro" id="IPR000595">
    <property type="entry name" value="cNMP-bd_dom"/>
</dbReference>
<dbReference type="InterPro" id="IPR018490">
    <property type="entry name" value="cNMP-bd_dom_sf"/>
</dbReference>
<comment type="caution">
    <text evidence="3">The sequence shown here is derived from an EMBL/GenBank/DDBJ whole genome shotgun (WGS) entry which is preliminary data.</text>
</comment>
<gene>
    <name evidence="3" type="ORF">TM35_000191350</name>
</gene>
<feature type="region of interest" description="Disordered" evidence="1">
    <location>
        <begin position="154"/>
        <end position="174"/>
    </location>
</feature>
<evidence type="ECO:0000259" key="2">
    <source>
        <dbReference type="PROSITE" id="PS50042"/>
    </source>
</evidence>
<dbReference type="AlphaFoldDB" id="A0A1X0NTG0"/>
<feature type="domain" description="Cyclic nucleotide-binding" evidence="2">
    <location>
        <begin position="435"/>
        <end position="463"/>
    </location>
</feature>
<feature type="domain" description="Cyclic nucleotide-binding" evidence="2">
    <location>
        <begin position="310"/>
        <end position="360"/>
    </location>
</feature>
<evidence type="ECO:0000313" key="3">
    <source>
        <dbReference type="EMBL" id="ORC87891.1"/>
    </source>
</evidence>
<dbReference type="RefSeq" id="XP_028881957.1">
    <property type="nucleotide sequence ID" value="XM_029026633.1"/>
</dbReference>
<feature type="region of interest" description="Disordered" evidence="1">
    <location>
        <begin position="369"/>
        <end position="425"/>
    </location>
</feature>
<dbReference type="OrthoDB" id="417078at2759"/>
<dbReference type="Proteomes" id="UP000192257">
    <property type="component" value="Unassembled WGS sequence"/>
</dbReference>
<dbReference type="GeneID" id="39986413"/>
<feature type="region of interest" description="Disordered" evidence="1">
    <location>
        <begin position="495"/>
        <end position="518"/>
    </location>
</feature>
<dbReference type="SUPFAM" id="SSF51206">
    <property type="entry name" value="cAMP-binding domain-like"/>
    <property type="match status" value="1"/>
</dbReference>
<evidence type="ECO:0000256" key="1">
    <source>
        <dbReference type="SAM" id="MobiDB-lite"/>
    </source>
</evidence>
<keyword evidence="4" id="KW-1185">Reference proteome</keyword>
<proteinExistence type="predicted"/>
<dbReference type="PANTHER" id="PTHR23011:SF28">
    <property type="entry name" value="CYCLIC NUCLEOTIDE-BINDING DOMAIN CONTAINING PROTEIN"/>
    <property type="match status" value="1"/>
</dbReference>
<protein>
    <recommendedName>
        <fullName evidence="2">Cyclic nucleotide-binding domain-containing protein</fullName>
    </recommendedName>
</protein>
<feature type="compositionally biased region" description="Polar residues" evidence="1">
    <location>
        <begin position="163"/>
        <end position="174"/>
    </location>
</feature>
<dbReference type="InterPro" id="IPR014710">
    <property type="entry name" value="RmlC-like_jellyroll"/>
</dbReference>
<evidence type="ECO:0000313" key="4">
    <source>
        <dbReference type="Proteomes" id="UP000192257"/>
    </source>
</evidence>
<feature type="compositionally biased region" description="Polar residues" evidence="1">
    <location>
        <begin position="378"/>
        <end position="394"/>
    </location>
</feature>
<accession>A0A1X0NTG0</accession>
<name>A0A1X0NTG0_9TRYP</name>
<feature type="compositionally biased region" description="Polar residues" evidence="1">
    <location>
        <begin position="495"/>
        <end position="505"/>
    </location>
</feature>
<reference evidence="3 4" key="1">
    <citation type="submission" date="2017-03" db="EMBL/GenBank/DDBJ databases">
        <title>An alternative strategy for trypanosome survival in the mammalian bloodstream revealed through genome and transcriptome analysis of the ubiquitous bovine parasite Trypanosoma (Megatrypanum) theileri.</title>
        <authorList>
            <person name="Kelly S."/>
            <person name="Ivens A."/>
            <person name="Mott A."/>
            <person name="O'Neill E."/>
            <person name="Emms D."/>
            <person name="Macleod O."/>
            <person name="Voorheis P."/>
            <person name="Matthews J."/>
            <person name="Matthews K."/>
            <person name="Carrington M."/>
        </authorList>
    </citation>
    <scope>NUCLEOTIDE SEQUENCE [LARGE SCALE GENOMIC DNA]</scope>
    <source>
        <strain evidence="3">Edinburgh</strain>
    </source>
</reference>
<dbReference type="PROSITE" id="PS50042">
    <property type="entry name" value="CNMP_BINDING_3"/>
    <property type="match status" value="2"/>
</dbReference>
<sequence>MSILSILTPAERRFFDEAIQRSVANRALEEAKESVYPVLREQPSDHSRYPGQPHAHEQQHSVPRFDGICGNSTKPSEALARYAELSRQEYDLWDRVERSLELPFVYRSEANKNLCYKMLRRVPLLRTITEGDLEVISSHMEVLRLSGTEVLAGKPPFPDVQTRKSTQSWSTMTRSQFDDNDSVSALIAGEHSTVSASKAHREPGDSMSSSGVKITMGNRIFILLRGRVVLRIPSLQTAADAYVEPYEVFALPVMVEALPDGSWYETDGDCMLISLTCNVDLSLDRVIRRIENNEIEKRISFLQRQLRVKVFTHWTREQYEACARALVPIRVSWRQLVVDQGMESDAMYFIYEGQCIVLRDVPLQRQQSQQAEIQSRQMSHQQYSSSSTPKTLTSRARWRLPQKHNGSNSGKTTSHLGKQLPSTGVTSPLVKTMEIVTLREGEFFGELGLLNHQVDWKPDVDTIWSRDYWQKTLDSALRAPVDFSALDGTLSWCTKSQGKSNSNDPNGEDSHNNYDGVFPPVPLPRQATVYTKSPCLFYMLSNEHCRSLFGDREYAQLKEFAKGYPSCEDIEEQYERQRKWLHYRKTLVNAVMQDSSSAKRKIPKLPPLQFH</sequence>